<proteinExistence type="predicted"/>
<keyword evidence="1" id="KW-0326">Glycosidase</keyword>
<keyword evidence="3" id="KW-1185">Reference proteome</keyword>
<gene>
    <name evidence="2" type="ORF">Baya_16390</name>
</gene>
<accession>A0A556VVC4</accession>
<name>A0A556VVC4_BAGYA</name>
<comment type="caution">
    <text evidence="2">The sequence shown here is derived from an EMBL/GenBank/DDBJ whole genome shotgun (WGS) entry which is preliminary data.</text>
</comment>
<evidence type="ECO:0000256" key="1">
    <source>
        <dbReference type="ARBA" id="ARBA00023295"/>
    </source>
</evidence>
<evidence type="ECO:0000313" key="2">
    <source>
        <dbReference type="EMBL" id="TTV91462.1"/>
    </source>
</evidence>
<dbReference type="EMBL" id="VCAZ01000299">
    <property type="protein sequence ID" value="TTV91462.1"/>
    <property type="molecule type" value="Genomic_DNA"/>
</dbReference>
<dbReference type="InterPro" id="IPR018155">
    <property type="entry name" value="Hyaluronidase"/>
</dbReference>
<dbReference type="Pfam" id="PF01630">
    <property type="entry name" value="Glyco_hydro_56"/>
    <property type="match status" value="1"/>
</dbReference>
<protein>
    <submittedName>
        <fullName evidence="2">Hyaluronidase-2</fullName>
    </submittedName>
</protein>
<dbReference type="Proteomes" id="UP000319801">
    <property type="component" value="Unassembled WGS sequence"/>
</dbReference>
<dbReference type="AlphaFoldDB" id="A0A556VVC4"/>
<organism evidence="2 3">
    <name type="scientific">Bagarius yarrelli</name>
    <name type="common">Goonch</name>
    <name type="synonym">Bagrus yarrelli</name>
    <dbReference type="NCBI Taxonomy" id="175774"/>
    <lineage>
        <taxon>Eukaryota</taxon>
        <taxon>Metazoa</taxon>
        <taxon>Chordata</taxon>
        <taxon>Craniata</taxon>
        <taxon>Vertebrata</taxon>
        <taxon>Euteleostomi</taxon>
        <taxon>Actinopterygii</taxon>
        <taxon>Neopterygii</taxon>
        <taxon>Teleostei</taxon>
        <taxon>Ostariophysi</taxon>
        <taxon>Siluriformes</taxon>
        <taxon>Sisoridae</taxon>
        <taxon>Sisorinae</taxon>
        <taxon>Bagarius</taxon>
    </lineage>
</organism>
<keyword evidence="1" id="KW-0378">Hydrolase</keyword>
<evidence type="ECO:0000313" key="3">
    <source>
        <dbReference type="Proteomes" id="UP000319801"/>
    </source>
</evidence>
<sequence>MGKGWRCLMGGVEADWIATDSKIFTATKIQGYHVEKNPSWTMERVAKSGAAGLRAALHASSCWTPARSKKKKATPQQLWGFYLYPMHNQTTTAAVTERTNGRCPDLEMHETTSCGGVEGEHRTHFPSILGSRSEEPSHGRPFVGEPHEMLQSEWYLAPALWGATCSTFLRGPAVQRAAVRVARTLSAQTLRHGHLPAPELPNTHVSCTRVDSSWGKEAGGVAG</sequence>
<reference evidence="2 3" key="1">
    <citation type="journal article" date="2019" name="Genome Biol. Evol.">
        <title>Whole-Genome Sequencing of the Giant Devil Catfish, Bagarius yarrelli.</title>
        <authorList>
            <person name="Jiang W."/>
            <person name="Lv Y."/>
            <person name="Cheng L."/>
            <person name="Yang K."/>
            <person name="Chao B."/>
            <person name="Wang X."/>
            <person name="Li Y."/>
            <person name="Pan X."/>
            <person name="You X."/>
            <person name="Zhang Y."/>
            <person name="Yang J."/>
            <person name="Li J."/>
            <person name="Zhang X."/>
            <person name="Liu S."/>
            <person name="Sun C."/>
            <person name="Yang J."/>
            <person name="Shi Q."/>
        </authorList>
    </citation>
    <scope>NUCLEOTIDE SEQUENCE [LARGE SCALE GENOMIC DNA]</scope>
    <source>
        <strain evidence="2">JWS20170419001</strain>
        <tissue evidence="2">Muscle</tissue>
    </source>
</reference>
<dbReference type="GO" id="GO:0004415">
    <property type="term" value="F:hyalurononglucosaminidase activity"/>
    <property type="evidence" value="ECO:0007669"/>
    <property type="project" value="InterPro"/>
</dbReference>
<dbReference type="GO" id="GO:0005975">
    <property type="term" value="P:carbohydrate metabolic process"/>
    <property type="evidence" value="ECO:0007669"/>
    <property type="project" value="InterPro"/>
</dbReference>